<dbReference type="InterPro" id="IPR005706">
    <property type="entry name" value="Ribosomal_uS2_bac/mit/plastid"/>
</dbReference>
<dbReference type="Pfam" id="PF03118">
    <property type="entry name" value="RNA_pol_A_CTD"/>
    <property type="match status" value="1"/>
</dbReference>
<dbReference type="GO" id="GO:0006351">
    <property type="term" value="P:DNA-templated transcription"/>
    <property type="evidence" value="ECO:0007669"/>
    <property type="project" value="InterPro"/>
</dbReference>
<dbReference type="PANTHER" id="PTHR12534:SF0">
    <property type="entry name" value="SMALL RIBOSOMAL SUBUNIT PROTEIN US2M"/>
    <property type="match status" value="1"/>
</dbReference>
<evidence type="ECO:0000256" key="2">
    <source>
        <dbReference type="ARBA" id="ARBA00022980"/>
    </source>
</evidence>
<gene>
    <name evidence="5 8" type="primary">rpsB</name>
    <name evidence="8" type="ORF">COT52_01785</name>
</gene>
<keyword evidence="3 5" id="KW-0687">Ribonucleoprotein</keyword>
<dbReference type="HAMAP" id="MF_00291_B">
    <property type="entry name" value="Ribosomal_uS2_B"/>
    <property type="match status" value="1"/>
</dbReference>
<dbReference type="InterPro" id="IPR001865">
    <property type="entry name" value="Ribosomal_uS2"/>
</dbReference>
<evidence type="ECO:0000256" key="6">
    <source>
        <dbReference type="SAM" id="Coils"/>
    </source>
</evidence>
<dbReference type="GO" id="GO:0003677">
    <property type="term" value="F:DNA binding"/>
    <property type="evidence" value="ECO:0007669"/>
    <property type="project" value="InterPro"/>
</dbReference>
<comment type="similarity">
    <text evidence="1 5">Belongs to the universal ribosomal protein uS2 family.</text>
</comment>
<dbReference type="GO" id="GO:0015935">
    <property type="term" value="C:small ribosomal subunit"/>
    <property type="evidence" value="ECO:0007669"/>
    <property type="project" value="InterPro"/>
</dbReference>
<organism evidence="8 9">
    <name type="scientific">candidate division WWE3 bacterium CG08_land_8_20_14_0_20_43_13</name>
    <dbReference type="NCBI Taxonomy" id="1975087"/>
    <lineage>
        <taxon>Bacteria</taxon>
        <taxon>Katanobacteria</taxon>
    </lineage>
</organism>
<feature type="domain" description="RNA polymerase alpha subunit C-terminal" evidence="7">
    <location>
        <begin position="288"/>
        <end position="345"/>
    </location>
</feature>
<dbReference type="Gene3D" id="3.40.50.10490">
    <property type="entry name" value="Glucose-6-phosphate isomerase like protein, domain 1"/>
    <property type="match status" value="1"/>
</dbReference>
<evidence type="ECO:0000259" key="7">
    <source>
        <dbReference type="Pfam" id="PF03118"/>
    </source>
</evidence>
<keyword evidence="2 5" id="KW-0689">Ribosomal protein</keyword>
<name>A0A2H0X9Q3_UNCKA</name>
<reference evidence="9" key="1">
    <citation type="submission" date="2017-09" db="EMBL/GenBank/DDBJ databases">
        <title>Depth-based differentiation of microbial function through sediment-hosted aquifers and enrichment of novel symbionts in the deep terrestrial subsurface.</title>
        <authorList>
            <person name="Probst A.J."/>
            <person name="Ladd B."/>
            <person name="Jarett J.K."/>
            <person name="Geller-Mcgrath D.E."/>
            <person name="Sieber C.M.K."/>
            <person name="Emerson J.B."/>
            <person name="Anantharaman K."/>
            <person name="Thomas B.C."/>
            <person name="Malmstrom R."/>
            <person name="Stieglmeier M."/>
            <person name="Klingl A."/>
            <person name="Woyke T."/>
            <person name="Ryan C.M."/>
            <person name="Banfield J.F."/>
        </authorList>
    </citation>
    <scope>NUCLEOTIDE SEQUENCE [LARGE SCALE GENOMIC DNA]</scope>
</reference>
<dbReference type="GO" id="GO:0003735">
    <property type="term" value="F:structural constituent of ribosome"/>
    <property type="evidence" value="ECO:0007669"/>
    <property type="project" value="InterPro"/>
</dbReference>
<evidence type="ECO:0000313" key="9">
    <source>
        <dbReference type="Proteomes" id="UP000231414"/>
    </source>
</evidence>
<dbReference type="PRINTS" id="PR00395">
    <property type="entry name" value="RIBOSOMALS2"/>
</dbReference>
<dbReference type="Gene3D" id="1.10.287.610">
    <property type="entry name" value="Helix hairpin bin"/>
    <property type="match status" value="1"/>
</dbReference>
<dbReference type="GO" id="GO:0003899">
    <property type="term" value="F:DNA-directed RNA polymerase activity"/>
    <property type="evidence" value="ECO:0007669"/>
    <property type="project" value="InterPro"/>
</dbReference>
<dbReference type="SUPFAM" id="SSF52313">
    <property type="entry name" value="Ribosomal protein S2"/>
    <property type="match status" value="1"/>
</dbReference>
<keyword evidence="6" id="KW-0175">Coiled coil</keyword>
<evidence type="ECO:0000256" key="4">
    <source>
        <dbReference type="ARBA" id="ARBA00035256"/>
    </source>
</evidence>
<dbReference type="GO" id="GO:0006412">
    <property type="term" value="P:translation"/>
    <property type="evidence" value="ECO:0007669"/>
    <property type="project" value="UniProtKB-UniRule"/>
</dbReference>
<dbReference type="AlphaFoldDB" id="A0A2H0X9Q3"/>
<evidence type="ECO:0000256" key="5">
    <source>
        <dbReference type="HAMAP-Rule" id="MF_00291"/>
    </source>
</evidence>
<dbReference type="Gene3D" id="1.10.150.20">
    <property type="entry name" value="5' to 3' exonuclease, C-terminal subdomain"/>
    <property type="match status" value="1"/>
</dbReference>
<protein>
    <recommendedName>
        <fullName evidence="4 5">Small ribosomal subunit protein uS2</fullName>
    </recommendedName>
</protein>
<evidence type="ECO:0000256" key="1">
    <source>
        <dbReference type="ARBA" id="ARBA00006242"/>
    </source>
</evidence>
<dbReference type="Proteomes" id="UP000231414">
    <property type="component" value="Unassembled WGS sequence"/>
</dbReference>
<dbReference type="PROSITE" id="PS00962">
    <property type="entry name" value="RIBOSOMAL_S2_1"/>
    <property type="match status" value="1"/>
</dbReference>
<proteinExistence type="inferred from homology"/>
<dbReference type="NCBIfam" id="TIGR01011">
    <property type="entry name" value="rpsB_bact"/>
    <property type="match status" value="1"/>
</dbReference>
<dbReference type="InterPro" id="IPR011260">
    <property type="entry name" value="RNAP_asu_C"/>
</dbReference>
<sequence>MSESQTKKEITPVQIREIIPTMEQLLEAGVHFGHQSRRWNPKMAEFIYKKQNQLHLIDLAKTYECLARACLFLANSAAQGKKIVLVGTKRQASAIVRREASLGSIHYVDRRWLGGFLTNFDTLKHLLVRYNELEADLKEGKYDHYTKRERLELEREINKLEEKVGGVRSLDRAVELVVLIDPRREKTAVREARRCGVPIVALIDTNSDPTLIDYPVPGNDDAISSITLILATLVDSILLGLGFNLSKIKELRAQVKDVPLAVSPKRSARVSKPSLSKETKRTVPAKIKEENISLESLGLSTRAFNALNKAGYTTVKKVIKLSPEQLAEVKGLGEKTIKEITRAIKKLIK</sequence>
<accession>A0A2H0X9Q3</accession>
<comment type="caution">
    <text evidence="8">The sequence shown here is derived from an EMBL/GenBank/DDBJ whole genome shotgun (WGS) entry which is preliminary data.</text>
</comment>
<dbReference type="CDD" id="cd01425">
    <property type="entry name" value="RPS2"/>
    <property type="match status" value="1"/>
</dbReference>
<dbReference type="SUPFAM" id="SSF47789">
    <property type="entry name" value="C-terminal domain of RNA polymerase alpha subunit"/>
    <property type="match status" value="1"/>
</dbReference>
<dbReference type="EMBL" id="PEYW01000027">
    <property type="protein sequence ID" value="PIS20818.1"/>
    <property type="molecule type" value="Genomic_DNA"/>
</dbReference>
<dbReference type="InterPro" id="IPR018130">
    <property type="entry name" value="Ribosomal_uS2_CS"/>
</dbReference>
<evidence type="ECO:0000313" key="8">
    <source>
        <dbReference type="EMBL" id="PIS20818.1"/>
    </source>
</evidence>
<dbReference type="PANTHER" id="PTHR12534">
    <property type="entry name" value="30S RIBOSOMAL PROTEIN S2 PROKARYOTIC AND ORGANELLAR"/>
    <property type="match status" value="1"/>
</dbReference>
<feature type="coiled-coil region" evidence="6">
    <location>
        <begin position="143"/>
        <end position="170"/>
    </location>
</feature>
<evidence type="ECO:0000256" key="3">
    <source>
        <dbReference type="ARBA" id="ARBA00023274"/>
    </source>
</evidence>
<dbReference type="InterPro" id="IPR023591">
    <property type="entry name" value="Ribosomal_uS2_flav_dom_sf"/>
</dbReference>
<dbReference type="Pfam" id="PF00318">
    <property type="entry name" value="Ribosomal_S2"/>
    <property type="match status" value="1"/>
</dbReference>